<proteinExistence type="predicted"/>
<gene>
    <name evidence="2" type="ORF">EFQ99_25475</name>
</gene>
<dbReference type="CDD" id="cd04301">
    <property type="entry name" value="NAT_SF"/>
    <property type="match status" value="1"/>
</dbReference>
<keyword evidence="3" id="KW-1185">Reference proteome</keyword>
<reference evidence="3" key="1">
    <citation type="submission" date="2018-11" db="EMBL/GenBank/DDBJ databases">
        <title>Rhizobium chutanense sp. nov., isolated from root nodules of Phaseolus vulgaris in China.</title>
        <authorList>
            <person name="Huo Y."/>
        </authorList>
    </citation>
    <scope>NUCLEOTIDE SEQUENCE [LARGE SCALE GENOMIC DNA]</scope>
    <source>
        <strain evidence="3">CCBAU 65647</strain>
    </source>
</reference>
<name>A0A432PF07_9HYPH</name>
<comment type="caution">
    <text evidence="2">The sequence shown here is derived from an EMBL/GenBank/DDBJ whole genome shotgun (WGS) entry which is preliminary data.</text>
</comment>
<dbReference type="Proteomes" id="UP000278823">
    <property type="component" value="Unassembled WGS sequence"/>
</dbReference>
<dbReference type="PROSITE" id="PS51186">
    <property type="entry name" value="GNAT"/>
    <property type="match status" value="1"/>
</dbReference>
<dbReference type="InterPro" id="IPR016181">
    <property type="entry name" value="Acyl_CoA_acyltransferase"/>
</dbReference>
<protein>
    <submittedName>
        <fullName evidence="2">GNAT family N-acetyltransferase</fullName>
    </submittedName>
</protein>
<evidence type="ECO:0000313" key="3">
    <source>
        <dbReference type="Proteomes" id="UP000278823"/>
    </source>
</evidence>
<dbReference type="Gene3D" id="3.40.630.30">
    <property type="match status" value="1"/>
</dbReference>
<feature type="domain" description="N-acetyltransferase" evidence="1">
    <location>
        <begin position="25"/>
        <end position="166"/>
    </location>
</feature>
<dbReference type="SUPFAM" id="SSF55729">
    <property type="entry name" value="Acyl-CoA N-acyltransferases (Nat)"/>
    <property type="match status" value="1"/>
</dbReference>
<accession>A0A432PF07</accession>
<dbReference type="EMBL" id="RJTH01000010">
    <property type="protein sequence ID" value="RUM22238.1"/>
    <property type="molecule type" value="Genomic_DNA"/>
</dbReference>
<organism evidence="2 3">
    <name type="scientific">Rhizobium vallis</name>
    <dbReference type="NCBI Taxonomy" id="634290"/>
    <lineage>
        <taxon>Bacteria</taxon>
        <taxon>Pseudomonadati</taxon>
        <taxon>Pseudomonadota</taxon>
        <taxon>Alphaproteobacteria</taxon>
        <taxon>Hyphomicrobiales</taxon>
        <taxon>Rhizobiaceae</taxon>
        <taxon>Rhizobium/Agrobacterium group</taxon>
        <taxon>Rhizobium</taxon>
    </lineage>
</organism>
<dbReference type="RefSeq" id="WP_126923970.1">
    <property type="nucleotide sequence ID" value="NZ_ML133695.1"/>
</dbReference>
<sequence>MVRLLVTYMEQLSRPQGAALSCPDSAVSVAKEGPGAKDYLQLYQSVGMPLQWDGRLRMPRAELLAFLRSSSTALYILRHGGRSVGLCEFEGVGERDVELKHFGLIPEVQGRRLGPYLLDWSLRSIWNHRPDRVWLHTDTYDHPKAKATYERIGFSVYAEAMEEFPD</sequence>
<dbReference type="OrthoDB" id="275336at2"/>
<dbReference type="InterPro" id="IPR000182">
    <property type="entry name" value="GNAT_dom"/>
</dbReference>
<dbReference type="Pfam" id="PF00583">
    <property type="entry name" value="Acetyltransf_1"/>
    <property type="match status" value="1"/>
</dbReference>
<dbReference type="GO" id="GO:0016747">
    <property type="term" value="F:acyltransferase activity, transferring groups other than amino-acyl groups"/>
    <property type="evidence" value="ECO:0007669"/>
    <property type="project" value="InterPro"/>
</dbReference>
<evidence type="ECO:0000259" key="1">
    <source>
        <dbReference type="PROSITE" id="PS51186"/>
    </source>
</evidence>
<evidence type="ECO:0000313" key="2">
    <source>
        <dbReference type="EMBL" id="RUM22238.1"/>
    </source>
</evidence>
<keyword evidence="2" id="KW-0808">Transferase</keyword>
<dbReference type="AlphaFoldDB" id="A0A432PF07"/>